<dbReference type="STRING" id="27342.A0A0H2R8L5"/>
<dbReference type="InParanoid" id="A0A0H2R8L5"/>
<dbReference type="Proteomes" id="UP000053477">
    <property type="component" value="Unassembled WGS sequence"/>
</dbReference>
<dbReference type="InterPro" id="IPR032675">
    <property type="entry name" value="LRR_dom_sf"/>
</dbReference>
<evidence type="ECO:0000313" key="2">
    <source>
        <dbReference type="Proteomes" id="UP000053477"/>
    </source>
</evidence>
<dbReference type="Gene3D" id="3.80.10.10">
    <property type="entry name" value="Ribonuclease Inhibitor"/>
    <property type="match status" value="1"/>
</dbReference>
<dbReference type="EMBL" id="KQ086124">
    <property type="protein sequence ID" value="KLO07702.1"/>
    <property type="molecule type" value="Genomic_DNA"/>
</dbReference>
<dbReference type="AlphaFoldDB" id="A0A0H2R8L5"/>
<dbReference type="OrthoDB" id="2884925at2759"/>
<sequence>MVINSVRTMHEVLDRGPVRGLGEAQDIDGQDGQTSPTDRCHCDNLPPEVLAQILELVVVSTWKDGSCSAPNTAQTSTFPIGGSGGAEIVSAEACGGQKIVYPKLFLVVCKRWCAISLGTPSLWSYLWIRDDSTLDNISMFLKRSSRLPLSIKFDYLSKKTRLDDLEVMCEDKKLSERRRLLYLNNGLKPPLGVFYEDRTALTRFNKALSLVAQHFERWSRFHLTAVQLRYIHHTASMVSNLGKNCRSQLLEYGLQLKLRDASDIDFDLALETKESCSDNPMPFLRKLTFSRDCVPAVLSFVSESHPSIQETFPVLRELEVHHLRGRMLSNFLKTLGGIPQLRILRLCHSRGNKEKPIQGISIPFVVLHALEELTITDSDRSTLTRLFNVISAPNVESLFIMRTGICDLFADVARRHSLFVSVQKLTLKGVWLRSKLRLQGIDSLFSAMPEVTTIHLDSAPGIVLKPLTGSRLAAMDQDTDTENQLLSNSLLLPKLTEISLSACDGNEIVSVVSGRRELGVPVKTLRINKSSILSGVVSYEHWETLHSQVEKLSWFEEDRDARSD</sequence>
<dbReference type="SUPFAM" id="SSF52047">
    <property type="entry name" value="RNI-like"/>
    <property type="match status" value="1"/>
</dbReference>
<protein>
    <recommendedName>
        <fullName evidence="3">F-box domain-containing protein</fullName>
    </recommendedName>
</protein>
<evidence type="ECO:0008006" key="3">
    <source>
        <dbReference type="Google" id="ProtNLM"/>
    </source>
</evidence>
<name>A0A0H2R8L5_9AGAM</name>
<gene>
    <name evidence="1" type="ORF">SCHPADRAFT_1001457</name>
</gene>
<evidence type="ECO:0000313" key="1">
    <source>
        <dbReference type="EMBL" id="KLO07702.1"/>
    </source>
</evidence>
<organism evidence="1 2">
    <name type="scientific">Schizopora paradoxa</name>
    <dbReference type="NCBI Taxonomy" id="27342"/>
    <lineage>
        <taxon>Eukaryota</taxon>
        <taxon>Fungi</taxon>
        <taxon>Dikarya</taxon>
        <taxon>Basidiomycota</taxon>
        <taxon>Agaricomycotina</taxon>
        <taxon>Agaricomycetes</taxon>
        <taxon>Hymenochaetales</taxon>
        <taxon>Schizoporaceae</taxon>
        <taxon>Schizopora</taxon>
    </lineage>
</organism>
<proteinExistence type="predicted"/>
<reference evidence="1 2" key="1">
    <citation type="submission" date="2015-04" db="EMBL/GenBank/DDBJ databases">
        <title>Complete genome sequence of Schizopora paradoxa KUC8140, a cosmopolitan wood degrader in East Asia.</title>
        <authorList>
            <consortium name="DOE Joint Genome Institute"/>
            <person name="Min B."/>
            <person name="Park H."/>
            <person name="Jang Y."/>
            <person name="Kim J.-J."/>
            <person name="Kim K.H."/>
            <person name="Pangilinan J."/>
            <person name="Lipzen A."/>
            <person name="Riley R."/>
            <person name="Grigoriev I.V."/>
            <person name="Spatafora J.W."/>
            <person name="Choi I.-G."/>
        </authorList>
    </citation>
    <scope>NUCLEOTIDE SEQUENCE [LARGE SCALE GENOMIC DNA]</scope>
    <source>
        <strain evidence="1 2">KUC8140</strain>
    </source>
</reference>
<keyword evidence="2" id="KW-1185">Reference proteome</keyword>
<accession>A0A0H2R8L5</accession>